<accession>A0A178LKZ7</accession>
<organism evidence="4 5">
    <name type="scientific">Pseudomonas oryzihabitans</name>
    <dbReference type="NCBI Taxonomy" id="47885"/>
    <lineage>
        <taxon>Bacteria</taxon>
        <taxon>Pseudomonadati</taxon>
        <taxon>Pseudomonadota</taxon>
        <taxon>Gammaproteobacteria</taxon>
        <taxon>Pseudomonadales</taxon>
        <taxon>Pseudomonadaceae</taxon>
        <taxon>Pseudomonas</taxon>
    </lineage>
</organism>
<evidence type="ECO:0000259" key="3">
    <source>
        <dbReference type="Pfam" id="PF18810"/>
    </source>
</evidence>
<evidence type="ECO:0000259" key="2">
    <source>
        <dbReference type="Pfam" id="PF04233"/>
    </source>
</evidence>
<dbReference type="RefSeq" id="WP_064307274.1">
    <property type="nucleotide sequence ID" value="NZ_LWCR01000006.1"/>
</dbReference>
<evidence type="ECO:0008006" key="6">
    <source>
        <dbReference type="Google" id="ProtNLM"/>
    </source>
</evidence>
<feature type="region of interest" description="Disordered" evidence="1">
    <location>
        <begin position="180"/>
        <end position="278"/>
    </location>
</feature>
<evidence type="ECO:0000313" key="4">
    <source>
        <dbReference type="EMBL" id="OAN31139.1"/>
    </source>
</evidence>
<proteinExistence type="predicted"/>
<feature type="domain" description="Phage-Barnase-EndoU-ColicinE5/D-RelE like nuclease 2" evidence="3">
    <location>
        <begin position="289"/>
        <end position="421"/>
    </location>
</feature>
<sequence length="427" mass="47711">MAVSHGSLPFQEQIDYFRGKTNLPSRAWTDVYSAEHDWAFVVAGSTKRDLLVDMRAAVEKSIAAGGTLEQFRTNFDRIVQQHGWQYNGGRGWRTQVIWETNLRQSYNAGREAQMADPELRKRRPYGLYRHGDSAHPRPQHLAWDGTVLPLDDPWWSSHSPQNGWGCKCKKYMVSERDVERQGLSVGPAPEVEYEDRTIGVTSPNGPRTVRVPKGIDPGFEYAPGQSRLSSAVPPLRAHDPLPEPGSRSSSAQGAGLPNRRPPGPLPKPRPASADRLLPSGQTDQQYMERFLEEFGATEAAPAVFRDKTGDAVMIGRELFTNAKTGALKVSKRGHARELLLLADALKEPDEIWVRLEWQYAQGKAVVRRRYISRFQVEGESVPALAVFEVGSDGWAGITTFAPNASNPEYLEQLRLGVRLYRRGALDD</sequence>
<dbReference type="AlphaFoldDB" id="A0A178LKZ7"/>
<protein>
    <recommendedName>
        <fullName evidence="6">Phage head morphogenesis domain-containing protein</fullName>
    </recommendedName>
</protein>
<evidence type="ECO:0000313" key="5">
    <source>
        <dbReference type="Proteomes" id="UP000078356"/>
    </source>
</evidence>
<dbReference type="InterPro" id="IPR006528">
    <property type="entry name" value="Phage_head_morphogenesis_dom"/>
</dbReference>
<dbReference type="OrthoDB" id="9813502at2"/>
<name>A0A178LKZ7_9PSED</name>
<dbReference type="Pfam" id="PF18810">
    <property type="entry name" value="PBECR2"/>
    <property type="match status" value="1"/>
</dbReference>
<reference evidence="4 5" key="1">
    <citation type="submission" date="2016-04" db="EMBL/GenBank/DDBJ databases">
        <title>Draft Genome Sequences of Staphylococcus capitis Strain H36, S. capitis Strain H65, S. cohnii Strain H62, S. hominis Strain H69, Mycobacterium iranicum Strain H39, Plantibacter sp. Strain H53, Pseudomonas oryzihabitans Strain H72, and Microbacterium sp. Strain H83, isolated from residential settings.</title>
        <authorList>
            <person name="Lymperopoulou D."/>
            <person name="Adams R.I."/>
            <person name="Lindow S."/>
            <person name="Coil D.A."/>
            <person name="Jospin G."/>
            <person name="Eisen J.A."/>
        </authorList>
    </citation>
    <scope>NUCLEOTIDE SEQUENCE [LARGE SCALE GENOMIC DNA]</scope>
    <source>
        <strain evidence="4 5">H72</strain>
    </source>
</reference>
<feature type="domain" description="Phage head morphogenesis" evidence="2">
    <location>
        <begin position="55"/>
        <end position="169"/>
    </location>
</feature>
<comment type="caution">
    <text evidence="4">The sequence shown here is derived from an EMBL/GenBank/DDBJ whole genome shotgun (WGS) entry which is preliminary data.</text>
</comment>
<evidence type="ECO:0000256" key="1">
    <source>
        <dbReference type="SAM" id="MobiDB-lite"/>
    </source>
</evidence>
<gene>
    <name evidence="4" type="ORF">A4V15_14115</name>
</gene>
<dbReference type="InterPro" id="IPR041110">
    <property type="entry name" value="PBECR2"/>
</dbReference>
<dbReference type="Proteomes" id="UP000078356">
    <property type="component" value="Unassembled WGS sequence"/>
</dbReference>
<dbReference type="EMBL" id="LWCR01000006">
    <property type="protein sequence ID" value="OAN31139.1"/>
    <property type="molecule type" value="Genomic_DNA"/>
</dbReference>
<dbReference type="Pfam" id="PF04233">
    <property type="entry name" value="Phage_Mu_F"/>
    <property type="match status" value="1"/>
</dbReference>
<feature type="compositionally biased region" description="Pro residues" evidence="1">
    <location>
        <begin position="259"/>
        <end position="269"/>
    </location>
</feature>